<dbReference type="InterPro" id="IPR006118">
    <property type="entry name" value="Recombinase_CS"/>
</dbReference>
<evidence type="ECO:0000256" key="3">
    <source>
        <dbReference type="ARBA" id="ARBA00023172"/>
    </source>
</evidence>
<keyword evidence="3" id="KW-0233">DNA recombination</keyword>
<sequence>MVPGTPPSPRLVAYARVSTARQGRSGLGLAAQRKVINDFAASTGADVLARFIEVESGRKNDRPQL</sequence>
<organism evidence="6 7">
    <name type="scientific">Lutimaribacter marinistellae</name>
    <dbReference type="NCBI Taxonomy" id="1820329"/>
    <lineage>
        <taxon>Bacteria</taxon>
        <taxon>Pseudomonadati</taxon>
        <taxon>Pseudomonadota</taxon>
        <taxon>Alphaproteobacteria</taxon>
        <taxon>Rhodobacterales</taxon>
        <taxon>Roseobacteraceae</taxon>
        <taxon>Lutimaribacter</taxon>
    </lineage>
</organism>
<feature type="active site" description="O-(5'-phospho-DNA)-serine intermediate" evidence="4">
    <location>
        <position position="18"/>
    </location>
</feature>
<evidence type="ECO:0000256" key="1">
    <source>
        <dbReference type="ARBA" id="ARBA00022908"/>
    </source>
</evidence>
<dbReference type="InterPro" id="IPR006119">
    <property type="entry name" value="Resolv_N"/>
</dbReference>
<evidence type="ECO:0000313" key="6">
    <source>
        <dbReference type="EMBL" id="MFC3616004.1"/>
    </source>
</evidence>
<dbReference type="Gene3D" id="3.40.50.1390">
    <property type="entry name" value="Resolvase, N-terminal catalytic domain"/>
    <property type="match status" value="1"/>
</dbReference>
<gene>
    <name evidence="6" type="ORF">ACFORG_19805</name>
</gene>
<feature type="domain" description="Resolvase/invertase-type recombinase catalytic" evidence="5">
    <location>
        <begin position="10"/>
        <end position="65"/>
    </location>
</feature>
<evidence type="ECO:0000259" key="5">
    <source>
        <dbReference type="PROSITE" id="PS51736"/>
    </source>
</evidence>
<proteinExistence type="predicted"/>
<dbReference type="RefSeq" id="WP_386737302.1">
    <property type="nucleotide sequence ID" value="NZ_JBHRXI010000028.1"/>
</dbReference>
<dbReference type="Pfam" id="PF00239">
    <property type="entry name" value="Resolvase"/>
    <property type="match status" value="1"/>
</dbReference>
<dbReference type="InterPro" id="IPR036162">
    <property type="entry name" value="Resolvase-like_N_sf"/>
</dbReference>
<dbReference type="PROSITE" id="PS00397">
    <property type="entry name" value="RECOMBINASES_1"/>
    <property type="match status" value="1"/>
</dbReference>
<keyword evidence="1" id="KW-0229">DNA integration</keyword>
<protein>
    <submittedName>
        <fullName evidence="6">Recombinase family protein</fullName>
    </submittedName>
</protein>
<dbReference type="Proteomes" id="UP001595629">
    <property type="component" value="Unassembled WGS sequence"/>
</dbReference>
<dbReference type="PROSITE" id="PS51736">
    <property type="entry name" value="RECOMBINASES_3"/>
    <property type="match status" value="1"/>
</dbReference>
<comment type="caution">
    <text evidence="6">The sequence shown here is derived from an EMBL/GenBank/DDBJ whole genome shotgun (WGS) entry which is preliminary data.</text>
</comment>
<evidence type="ECO:0000256" key="4">
    <source>
        <dbReference type="PROSITE-ProRule" id="PRU10137"/>
    </source>
</evidence>
<name>A0ABV7TKD1_9RHOB</name>
<feature type="non-terminal residue" evidence="6">
    <location>
        <position position="65"/>
    </location>
</feature>
<dbReference type="SUPFAM" id="SSF53041">
    <property type="entry name" value="Resolvase-like"/>
    <property type="match status" value="1"/>
</dbReference>
<dbReference type="EMBL" id="JBHRXI010000028">
    <property type="protein sequence ID" value="MFC3616004.1"/>
    <property type="molecule type" value="Genomic_DNA"/>
</dbReference>
<keyword evidence="7" id="KW-1185">Reference proteome</keyword>
<reference evidence="7" key="1">
    <citation type="journal article" date="2019" name="Int. J. Syst. Evol. Microbiol.">
        <title>The Global Catalogue of Microorganisms (GCM) 10K type strain sequencing project: providing services to taxonomists for standard genome sequencing and annotation.</title>
        <authorList>
            <consortium name="The Broad Institute Genomics Platform"/>
            <consortium name="The Broad Institute Genome Sequencing Center for Infectious Disease"/>
            <person name="Wu L."/>
            <person name="Ma J."/>
        </authorList>
    </citation>
    <scope>NUCLEOTIDE SEQUENCE [LARGE SCALE GENOMIC DNA]</scope>
    <source>
        <strain evidence="7">KCTC 42911</strain>
    </source>
</reference>
<evidence type="ECO:0000256" key="2">
    <source>
        <dbReference type="ARBA" id="ARBA00023125"/>
    </source>
</evidence>
<accession>A0ABV7TKD1</accession>
<evidence type="ECO:0000313" key="7">
    <source>
        <dbReference type="Proteomes" id="UP001595629"/>
    </source>
</evidence>
<keyword evidence="2" id="KW-0238">DNA-binding</keyword>